<comment type="catalytic activity">
    <reaction evidence="12">
        <text>L-proline(in) + Na(+)(in) = L-proline(out) + Na(+)(out)</text>
        <dbReference type="Rhea" id="RHEA:28967"/>
        <dbReference type="ChEBI" id="CHEBI:29101"/>
        <dbReference type="ChEBI" id="CHEBI:60039"/>
    </reaction>
</comment>
<dbReference type="InterPro" id="IPR050277">
    <property type="entry name" value="Sodium:Solute_Symporter"/>
</dbReference>
<keyword evidence="11" id="KW-0739">Sodium transport</keyword>
<keyword evidence="6" id="KW-0769">Symport</keyword>
<keyword evidence="3" id="KW-0813">Transport</keyword>
<evidence type="ECO:0000256" key="3">
    <source>
        <dbReference type="ARBA" id="ARBA00022448"/>
    </source>
</evidence>
<keyword evidence="16" id="KW-1185">Reference proteome</keyword>
<keyword evidence="9" id="KW-0406">Ion transport</keyword>
<evidence type="ECO:0000256" key="14">
    <source>
        <dbReference type="SAM" id="Phobius"/>
    </source>
</evidence>
<dbReference type="InterPro" id="IPR038377">
    <property type="entry name" value="Na/Glc_symporter_sf"/>
</dbReference>
<keyword evidence="10 14" id="KW-0472">Membrane</keyword>
<feature type="transmembrane region" description="Helical" evidence="14">
    <location>
        <begin position="354"/>
        <end position="375"/>
    </location>
</feature>
<proteinExistence type="inferred from homology"/>
<feature type="transmembrane region" description="Helical" evidence="14">
    <location>
        <begin position="127"/>
        <end position="155"/>
    </location>
</feature>
<feature type="transmembrane region" description="Helical" evidence="14">
    <location>
        <begin position="411"/>
        <end position="430"/>
    </location>
</feature>
<dbReference type="InterPro" id="IPR001734">
    <property type="entry name" value="Na/solute_symporter"/>
</dbReference>
<evidence type="ECO:0000256" key="4">
    <source>
        <dbReference type="ARBA" id="ARBA00022475"/>
    </source>
</evidence>
<sequence length="609" mass="68399">MNLTITDVIIIALYLVATVVIGLVLKKVAQKSKSNYLLGGNKLPWYMLGLSNASGMFDISGTMWLVTLLFVYGLKSIWIPWLWPVFNQVFLMVFLSIWLRRSNVTTGAEWINTRFGRSLDSSLSHGVVVIFALILCLGYLAYGFIGLGKFVMIFIPWHVVAPYIPFTVPEAYVPHIYGITFTLFAVFYAVLGGMTSIVWADVLQYIIMTISAILIGVLAMKALTVETLNVPDGWKTPFFGWKLDGLDWRGMIDQVNDKIASDGYSLFTIFFMMMVFKGLLVSIAGPAPTYDMQKILSTKTPKDAAKMSAFVSVVLMPIRYFMIAGFAVLGILYFDRLNLMVAGQIDFEQILPSAIAEFVPVGFMGLLLAGLLAAFNSTFAGTLNAAQAYVVNDIYLRYVNPDASNNKLKNINYATGIIVVIISIIFGVFAQNVNSMLQWIVSALYGSYVVSNVLKWYWWRFNGYGYFWGMVAGLIPALIFPYIFTETLDLYYFPWLLLVSVIGAMLGTFLSKPTDEEVLKEFYRTVRPWGFWGPIKAKVMAEDPTFVPNKNFKLDMFNVIIGTTAQTALVAMPIYIVLKDTLPIWITIAITIVCGLILKKTWWDRLPEK</sequence>
<feature type="transmembrane region" description="Helical" evidence="14">
    <location>
        <begin position="308"/>
        <end position="334"/>
    </location>
</feature>
<evidence type="ECO:0000256" key="6">
    <source>
        <dbReference type="ARBA" id="ARBA00022847"/>
    </source>
</evidence>
<evidence type="ECO:0000256" key="11">
    <source>
        <dbReference type="ARBA" id="ARBA00023201"/>
    </source>
</evidence>
<keyword evidence="4" id="KW-1003">Cell membrane</keyword>
<dbReference type="RefSeq" id="WP_120271976.1">
    <property type="nucleotide sequence ID" value="NZ_RAPN01000001.1"/>
</dbReference>
<dbReference type="PANTHER" id="PTHR48086">
    <property type="entry name" value="SODIUM/PROLINE SYMPORTER-RELATED"/>
    <property type="match status" value="1"/>
</dbReference>
<dbReference type="CDD" id="cd11477">
    <property type="entry name" value="SLC5sbd_u1"/>
    <property type="match status" value="1"/>
</dbReference>
<evidence type="ECO:0000256" key="10">
    <source>
        <dbReference type="ARBA" id="ARBA00023136"/>
    </source>
</evidence>
<feature type="transmembrane region" description="Helical" evidence="14">
    <location>
        <begin position="175"/>
        <end position="198"/>
    </location>
</feature>
<dbReference type="GO" id="GO:0005298">
    <property type="term" value="F:proline:sodium symporter activity"/>
    <property type="evidence" value="ECO:0007669"/>
    <property type="project" value="TreeGrafter"/>
</dbReference>
<protein>
    <submittedName>
        <fullName evidence="15">Na+/proline symporter</fullName>
    </submittedName>
</protein>
<dbReference type="Proteomes" id="UP000283387">
    <property type="component" value="Unassembled WGS sequence"/>
</dbReference>
<gene>
    <name evidence="15" type="ORF">BC643_0920</name>
</gene>
<feature type="transmembrane region" description="Helical" evidence="14">
    <location>
        <begin position="436"/>
        <end position="454"/>
    </location>
</feature>
<feature type="transmembrane region" description="Helical" evidence="14">
    <location>
        <begin position="45"/>
        <end position="72"/>
    </location>
</feature>
<evidence type="ECO:0000256" key="12">
    <source>
        <dbReference type="ARBA" id="ARBA00033708"/>
    </source>
</evidence>
<dbReference type="GO" id="GO:0015193">
    <property type="term" value="F:L-proline transmembrane transporter activity"/>
    <property type="evidence" value="ECO:0007669"/>
    <property type="project" value="TreeGrafter"/>
</dbReference>
<evidence type="ECO:0000256" key="1">
    <source>
        <dbReference type="ARBA" id="ARBA00004651"/>
    </source>
</evidence>
<dbReference type="OrthoDB" id="9761931at2"/>
<comment type="caution">
    <text evidence="15">The sequence shown here is derived from an EMBL/GenBank/DDBJ whole genome shotgun (WGS) entry which is preliminary data.</text>
</comment>
<feature type="transmembrane region" description="Helical" evidence="14">
    <location>
        <begin position="490"/>
        <end position="510"/>
    </location>
</feature>
<comment type="subcellular location">
    <subcellularLocation>
        <location evidence="1">Cell membrane</location>
        <topology evidence="1">Multi-pass membrane protein</topology>
    </subcellularLocation>
</comment>
<evidence type="ECO:0000256" key="13">
    <source>
        <dbReference type="RuleBase" id="RU362091"/>
    </source>
</evidence>
<dbReference type="GO" id="GO:0015824">
    <property type="term" value="P:proline transport"/>
    <property type="evidence" value="ECO:0007669"/>
    <property type="project" value="TreeGrafter"/>
</dbReference>
<feature type="transmembrane region" description="Helical" evidence="14">
    <location>
        <begin position="582"/>
        <end position="599"/>
    </location>
</feature>
<keyword evidence="5 14" id="KW-0812">Transmembrane</keyword>
<evidence type="ECO:0000256" key="9">
    <source>
        <dbReference type="ARBA" id="ARBA00023065"/>
    </source>
</evidence>
<evidence type="ECO:0000313" key="15">
    <source>
        <dbReference type="EMBL" id="RKD90580.1"/>
    </source>
</evidence>
<feature type="transmembrane region" description="Helical" evidence="14">
    <location>
        <begin position="556"/>
        <end position="576"/>
    </location>
</feature>
<dbReference type="PANTHER" id="PTHR48086:SF3">
    <property type="entry name" value="SODIUM_PROLINE SYMPORTER"/>
    <property type="match status" value="1"/>
</dbReference>
<dbReference type="GO" id="GO:0005886">
    <property type="term" value="C:plasma membrane"/>
    <property type="evidence" value="ECO:0007669"/>
    <property type="project" value="UniProtKB-SubCell"/>
</dbReference>
<keyword evidence="7 14" id="KW-1133">Transmembrane helix</keyword>
<evidence type="ECO:0000256" key="2">
    <source>
        <dbReference type="ARBA" id="ARBA00006434"/>
    </source>
</evidence>
<dbReference type="Gene3D" id="1.20.1730.10">
    <property type="entry name" value="Sodium/glucose cotransporter"/>
    <property type="match status" value="1"/>
</dbReference>
<dbReference type="PROSITE" id="PS50283">
    <property type="entry name" value="NA_SOLUT_SYMP_3"/>
    <property type="match status" value="1"/>
</dbReference>
<evidence type="ECO:0000256" key="8">
    <source>
        <dbReference type="ARBA" id="ARBA00023053"/>
    </source>
</evidence>
<dbReference type="EMBL" id="RAPN01000001">
    <property type="protein sequence ID" value="RKD90580.1"/>
    <property type="molecule type" value="Genomic_DNA"/>
</dbReference>
<evidence type="ECO:0000313" key="16">
    <source>
        <dbReference type="Proteomes" id="UP000283387"/>
    </source>
</evidence>
<keyword evidence="8" id="KW-0915">Sodium</keyword>
<reference evidence="15 16" key="1">
    <citation type="submission" date="2018-09" db="EMBL/GenBank/DDBJ databases">
        <title>Genomic Encyclopedia of Archaeal and Bacterial Type Strains, Phase II (KMG-II): from individual species to whole genera.</title>
        <authorList>
            <person name="Goeker M."/>
        </authorList>
    </citation>
    <scope>NUCLEOTIDE SEQUENCE [LARGE SCALE GENOMIC DNA]</scope>
    <source>
        <strain evidence="15 16">DSM 27148</strain>
    </source>
</reference>
<dbReference type="AlphaFoldDB" id="A0A419W584"/>
<feature type="transmembrane region" description="Helical" evidence="14">
    <location>
        <begin position="78"/>
        <end position="99"/>
    </location>
</feature>
<evidence type="ECO:0000256" key="5">
    <source>
        <dbReference type="ARBA" id="ARBA00022692"/>
    </source>
</evidence>
<accession>A0A419W584</accession>
<dbReference type="Pfam" id="PF00474">
    <property type="entry name" value="SSF"/>
    <property type="match status" value="1"/>
</dbReference>
<name>A0A419W584_9BACT</name>
<feature type="transmembrane region" description="Helical" evidence="14">
    <location>
        <begin position="205"/>
        <end position="224"/>
    </location>
</feature>
<feature type="transmembrane region" description="Helical" evidence="14">
    <location>
        <begin position="264"/>
        <end position="287"/>
    </location>
</feature>
<evidence type="ECO:0000256" key="7">
    <source>
        <dbReference type="ARBA" id="ARBA00022989"/>
    </source>
</evidence>
<feature type="transmembrane region" description="Helical" evidence="14">
    <location>
        <begin position="466"/>
        <end position="484"/>
    </location>
</feature>
<organism evidence="15 16">
    <name type="scientific">Mangrovibacterium diazotrophicum</name>
    <dbReference type="NCBI Taxonomy" id="1261403"/>
    <lineage>
        <taxon>Bacteria</taxon>
        <taxon>Pseudomonadati</taxon>
        <taxon>Bacteroidota</taxon>
        <taxon>Bacteroidia</taxon>
        <taxon>Marinilabiliales</taxon>
        <taxon>Prolixibacteraceae</taxon>
        <taxon>Mangrovibacterium</taxon>
    </lineage>
</organism>
<comment type="similarity">
    <text evidence="2 13">Belongs to the sodium:solute symporter (SSF) (TC 2.A.21) family.</text>
</comment>
<feature type="transmembrane region" description="Helical" evidence="14">
    <location>
        <begin position="6"/>
        <end position="25"/>
    </location>
</feature>